<accession>A0ABV8QS19</accession>
<evidence type="ECO:0000313" key="2">
    <source>
        <dbReference type="EMBL" id="MFC4262653.1"/>
    </source>
</evidence>
<keyword evidence="3" id="KW-1185">Reference proteome</keyword>
<sequence length="269" mass="31506">MKLNSILFISIFLVNTAFGQTNNEKIKVILLGTFHYGATSDRSKTSFPDLFSKKRQSELDNIAQRLVKFGVNKFFLETPVSKQKKQDSLYASYIAKTLTDTIILRDEEIQIAFRTAAINNALLIAADSRQELPYDMINEYEQKHKNDTINPYSFFEVKYPFTQKQKKLSESTLSEYYIQLNNGYNRQSHMFDYIHYALSYGVDKDYIGEAFALSWYDRNLKIFTNILRNIDIKKDKVIVVLFGSSHTALIRHFFEDHPYFEIIELNQIF</sequence>
<dbReference type="EMBL" id="JBHSCZ010000002">
    <property type="protein sequence ID" value="MFC4262653.1"/>
    <property type="molecule type" value="Genomic_DNA"/>
</dbReference>
<dbReference type="Proteomes" id="UP001595907">
    <property type="component" value="Unassembled WGS sequence"/>
</dbReference>
<name>A0ABV8QS19_9BACT</name>
<proteinExistence type="predicted"/>
<evidence type="ECO:0000313" key="3">
    <source>
        <dbReference type="Proteomes" id="UP001595907"/>
    </source>
</evidence>
<feature type="signal peptide" evidence="1">
    <location>
        <begin position="1"/>
        <end position="19"/>
    </location>
</feature>
<evidence type="ECO:0000256" key="1">
    <source>
        <dbReference type="SAM" id="SignalP"/>
    </source>
</evidence>
<dbReference type="Pfam" id="PF18950">
    <property type="entry name" value="DUF5694"/>
    <property type="match status" value="1"/>
</dbReference>
<protein>
    <submittedName>
        <fullName evidence="2">DUF5694 domain-containing protein</fullName>
    </submittedName>
</protein>
<organism evidence="2 3">
    <name type="scientific">Ferruginibacter yonginensis</name>
    <dbReference type="NCBI Taxonomy" id="1310416"/>
    <lineage>
        <taxon>Bacteria</taxon>
        <taxon>Pseudomonadati</taxon>
        <taxon>Bacteroidota</taxon>
        <taxon>Chitinophagia</taxon>
        <taxon>Chitinophagales</taxon>
        <taxon>Chitinophagaceae</taxon>
        <taxon>Ferruginibacter</taxon>
    </lineage>
</organism>
<dbReference type="InterPro" id="IPR043749">
    <property type="entry name" value="DUF5694"/>
</dbReference>
<keyword evidence="1" id="KW-0732">Signal</keyword>
<gene>
    <name evidence="2" type="ORF">ACFOWM_07185</name>
</gene>
<reference evidence="3" key="1">
    <citation type="journal article" date="2019" name="Int. J. Syst. Evol. Microbiol.">
        <title>The Global Catalogue of Microorganisms (GCM) 10K type strain sequencing project: providing services to taxonomists for standard genome sequencing and annotation.</title>
        <authorList>
            <consortium name="The Broad Institute Genomics Platform"/>
            <consortium name="The Broad Institute Genome Sequencing Center for Infectious Disease"/>
            <person name="Wu L."/>
            <person name="Ma J."/>
        </authorList>
    </citation>
    <scope>NUCLEOTIDE SEQUENCE [LARGE SCALE GENOMIC DNA]</scope>
    <source>
        <strain evidence="3">CECT 8289</strain>
    </source>
</reference>
<feature type="chain" id="PRO_5047381652" evidence="1">
    <location>
        <begin position="20"/>
        <end position="269"/>
    </location>
</feature>
<dbReference type="RefSeq" id="WP_379708311.1">
    <property type="nucleotide sequence ID" value="NZ_JBHSCZ010000002.1"/>
</dbReference>
<comment type="caution">
    <text evidence="2">The sequence shown here is derived from an EMBL/GenBank/DDBJ whole genome shotgun (WGS) entry which is preliminary data.</text>
</comment>